<gene>
    <name evidence="1" type="ORF">I6H88_10620</name>
</gene>
<reference evidence="1 2" key="1">
    <citation type="submission" date="2020-12" db="EMBL/GenBank/DDBJ databases">
        <title>FDA dAtabase for Regulatory Grade micrObial Sequences (FDA-ARGOS): Supporting development and validation of Infectious Disease Dx tests.</title>
        <authorList>
            <person name="Kerrigan L."/>
            <person name="Long C."/>
            <person name="Tallon L."/>
            <person name="Sadzewicz L."/>
            <person name="Zhao X."/>
            <person name="Boylan J."/>
            <person name="Ott S."/>
            <person name="Bowen H."/>
            <person name="Vavikolanu K."/>
            <person name="Mehta A."/>
            <person name="Aluvathingal J."/>
            <person name="Nadendla S."/>
            <person name="Yan Y."/>
            <person name="Sichtig H."/>
        </authorList>
    </citation>
    <scope>NUCLEOTIDE SEQUENCE [LARGE SCALE GENOMIC DNA]</scope>
    <source>
        <strain evidence="1 2">FDAARGOS_1031</strain>
    </source>
</reference>
<accession>A0A7T7V3E0</accession>
<protein>
    <submittedName>
        <fullName evidence="1">Uncharacterized protein</fullName>
    </submittedName>
</protein>
<dbReference type="EMBL" id="CP067018">
    <property type="protein sequence ID" value="QQN60993.1"/>
    <property type="molecule type" value="Genomic_DNA"/>
</dbReference>
<evidence type="ECO:0000313" key="2">
    <source>
        <dbReference type="Proteomes" id="UP000595426"/>
    </source>
</evidence>
<keyword evidence="2" id="KW-1185">Reference proteome</keyword>
<evidence type="ECO:0000313" key="1">
    <source>
        <dbReference type="EMBL" id="QQN60993.1"/>
    </source>
</evidence>
<proteinExistence type="predicted"/>
<dbReference type="Proteomes" id="UP000595426">
    <property type="component" value="Chromosome"/>
</dbReference>
<name>A0A7T7V3E0_9FLAO</name>
<organism evidence="1 2">
    <name type="scientific">Elizabethkingia bruuniana</name>
    <dbReference type="NCBI Taxonomy" id="1756149"/>
    <lineage>
        <taxon>Bacteria</taxon>
        <taxon>Pseudomonadati</taxon>
        <taxon>Bacteroidota</taxon>
        <taxon>Flavobacteriia</taxon>
        <taxon>Flavobacteriales</taxon>
        <taxon>Weeksellaceae</taxon>
        <taxon>Elizabethkingia</taxon>
    </lineage>
</organism>
<dbReference type="AlphaFoldDB" id="A0A7T7V3E0"/>
<sequence length="59" mass="7064">MMNYIFCTYNMRNRKDAPEERDLCKKQMYKKVSIPEEYYLVTVIFSLSGICTDSDKHCL</sequence>
<dbReference type="RefSeq" id="WP_131828203.1">
    <property type="nucleotide sequence ID" value="NZ_CBCSDR010000012.1"/>
</dbReference>